<evidence type="ECO:0000313" key="1">
    <source>
        <dbReference type="EMBL" id="KAF2830343.1"/>
    </source>
</evidence>
<sequence length="68" mass="7826">MYSKKVVQNFCICVCVCWVEVLNVEAHSRQRGELRGYSAWPCCYSSTHRGIAASNKIELLQLGEHFLY</sequence>
<dbReference type="AlphaFoldDB" id="A0A6A7AB22"/>
<reference evidence="1" key="1">
    <citation type="journal article" date="2020" name="Stud. Mycol.">
        <title>101 Dothideomycetes genomes: a test case for predicting lifestyles and emergence of pathogens.</title>
        <authorList>
            <person name="Haridas S."/>
            <person name="Albert R."/>
            <person name="Binder M."/>
            <person name="Bloem J."/>
            <person name="Labutti K."/>
            <person name="Salamov A."/>
            <person name="Andreopoulos B."/>
            <person name="Baker S."/>
            <person name="Barry K."/>
            <person name="Bills G."/>
            <person name="Bluhm B."/>
            <person name="Cannon C."/>
            <person name="Castanera R."/>
            <person name="Culley D."/>
            <person name="Daum C."/>
            <person name="Ezra D."/>
            <person name="Gonzalez J."/>
            <person name="Henrissat B."/>
            <person name="Kuo A."/>
            <person name="Liang C."/>
            <person name="Lipzen A."/>
            <person name="Lutzoni F."/>
            <person name="Magnuson J."/>
            <person name="Mondo S."/>
            <person name="Nolan M."/>
            <person name="Ohm R."/>
            <person name="Pangilinan J."/>
            <person name="Park H.-J."/>
            <person name="Ramirez L."/>
            <person name="Alfaro M."/>
            <person name="Sun H."/>
            <person name="Tritt A."/>
            <person name="Yoshinaga Y."/>
            <person name="Zwiers L.-H."/>
            <person name="Turgeon B."/>
            <person name="Goodwin S."/>
            <person name="Spatafora J."/>
            <person name="Crous P."/>
            <person name="Grigoriev I."/>
        </authorList>
    </citation>
    <scope>NUCLEOTIDE SEQUENCE</scope>
    <source>
        <strain evidence="1">CBS 113818</strain>
    </source>
</reference>
<organism evidence="1 2">
    <name type="scientific">Ophiobolus disseminans</name>
    <dbReference type="NCBI Taxonomy" id="1469910"/>
    <lineage>
        <taxon>Eukaryota</taxon>
        <taxon>Fungi</taxon>
        <taxon>Dikarya</taxon>
        <taxon>Ascomycota</taxon>
        <taxon>Pezizomycotina</taxon>
        <taxon>Dothideomycetes</taxon>
        <taxon>Pleosporomycetidae</taxon>
        <taxon>Pleosporales</taxon>
        <taxon>Pleosporineae</taxon>
        <taxon>Phaeosphaeriaceae</taxon>
        <taxon>Ophiobolus</taxon>
    </lineage>
</organism>
<dbReference type="Proteomes" id="UP000799424">
    <property type="component" value="Unassembled WGS sequence"/>
</dbReference>
<accession>A0A6A7AB22</accession>
<keyword evidence="2" id="KW-1185">Reference proteome</keyword>
<proteinExistence type="predicted"/>
<name>A0A6A7AB22_9PLEO</name>
<dbReference type="EMBL" id="MU006219">
    <property type="protein sequence ID" value="KAF2830343.1"/>
    <property type="molecule type" value="Genomic_DNA"/>
</dbReference>
<evidence type="ECO:0000313" key="2">
    <source>
        <dbReference type="Proteomes" id="UP000799424"/>
    </source>
</evidence>
<gene>
    <name evidence="1" type="ORF">CC86DRAFT_434106</name>
</gene>
<protein>
    <submittedName>
        <fullName evidence="1">Uncharacterized protein</fullName>
    </submittedName>
</protein>